<dbReference type="GeneID" id="8103889"/>
<organism evidence="1 2">
    <name type="scientific">Talaromyces stipitatus (strain ATCC 10500 / CBS 375.48 / QM 6759 / NRRL 1006)</name>
    <name type="common">Penicillium stipitatum</name>
    <dbReference type="NCBI Taxonomy" id="441959"/>
    <lineage>
        <taxon>Eukaryota</taxon>
        <taxon>Fungi</taxon>
        <taxon>Dikarya</taxon>
        <taxon>Ascomycota</taxon>
        <taxon>Pezizomycotina</taxon>
        <taxon>Eurotiomycetes</taxon>
        <taxon>Eurotiomycetidae</taxon>
        <taxon>Eurotiales</taxon>
        <taxon>Trichocomaceae</taxon>
        <taxon>Talaromyces</taxon>
        <taxon>Talaromyces sect. Talaromyces</taxon>
    </lineage>
</organism>
<keyword evidence="2" id="KW-1185">Reference proteome</keyword>
<dbReference type="PROSITE" id="PS51257">
    <property type="entry name" value="PROKAR_LIPOPROTEIN"/>
    <property type="match status" value="1"/>
</dbReference>
<dbReference type="InParanoid" id="B8LU60"/>
<dbReference type="HOGENOM" id="CLU_1273015_0_0_1"/>
<gene>
    <name evidence="1" type="ORF">TSTA_060290</name>
</gene>
<evidence type="ECO:0000313" key="2">
    <source>
        <dbReference type="Proteomes" id="UP000001745"/>
    </source>
</evidence>
<accession>B8LU60</accession>
<reference evidence="2" key="1">
    <citation type="journal article" date="2015" name="Genome Announc.">
        <title>Genome sequence of the AIDS-associated pathogen Penicillium marneffei (ATCC18224) and its near taxonomic relative Talaromyces stipitatus (ATCC10500).</title>
        <authorList>
            <person name="Nierman W.C."/>
            <person name="Fedorova-Abrams N.D."/>
            <person name="Andrianopoulos A."/>
        </authorList>
    </citation>
    <scope>NUCLEOTIDE SEQUENCE [LARGE SCALE GENOMIC DNA]</scope>
    <source>
        <strain evidence="2">ATCC 10500 / CBS 375.48 / QM 6759 / NRRL 1006</strain>
    </source>
</reference>
<sequence>MVKDGKSYLILNKHRRNHVLTSFGPGVTYACENLDWSQSQVVTMFQDTDWLMLMSGKLLQFDGFVPQPTTATPTSFTGSGKPIPAPAQKAACQWTLGAKRHEGFRHIKASNGDYLYMDTGNALKTSSVDHDDRGLWKFIHLPSLKELTADDPLEKLDGKSASEWRDIANYIFQEGLNFIGGTPLSSLSNPALRQSWVDTWKKMGRTRDVYPDPKSSF</sequence>
<evidence type="ECO:0000313" key="1">
    <source>
        <dbReference type="EMBL" id="EED22532.1"/>
    </source>
</evidence>
<dbReference type="OrthoDB" id="5406323at2759"/>
<dbReference type="AlphaFoldDB" id="B8LU60"/>
<dbReference type="VEuPathDB" id="FungiDB:TSTA_060290"/>
<dbReference type="EMBL" id="EQ962652">
    <property type="protein sequence ID" value="EED22532.1"/>
    <property type="molecule type" value="Genomic_DNA"/>
</dbReference>
<name>B8LU60_TALSN</name>
<dbReference type="RefSeq" id="XP_002339919.1">
    <property type="nucleotide sequence ID" value="XM_002339878.1"/>
</dbReference>
<protein>
    <submittedName>
        <fullName evidence="1">Uncharacterized protein</fullName>
    </submittedName>
</protein>
<proteinExistence type="predicted"/>
<dbReference type="Proteomes" id="UP000001745">
    <property type="component" value="Unassembled WGS sequence"/>
</dbReference>